<feature type="transmembrane region" description="Helical" evidence="1">
    <location>
        <begin position="38"/>
        <end position="56"/>
    </location>
</feature>
<proteinExistence type="predicted"/>
<comment type="caution">
    <text evidence="2">The sequence shown here is derived from an EMBL/GenBank/DDBJ whole genome shotgun (WGS) entry which is preliminary data.</text>
</comment>
<accession>A0A0A0I8R8</accession>
<keyword evidence="1" id="KW-0812">Transmembrane</keyword>
<sequence length="63" mass="6883">MKKKWSGILKAIIILSMCALAEIIILNAIGKLQLLDKVIYLNGGALAGVILSTIFIKKKTKEK</sequence>
<name>A0A0A0I8R8_CLONO</name>
<evidence type="ECO:0000313" key="2">
    <source>
        <dbReference type="EMBL" id="KGM97859.1"/>
    </source>
</evidence>
<evidence type="ECO:0000313" key="3">
    <source>
        <dbReference type="Proteomes" id="UP000030012"/>
    </source>
</evidence>
<dbReference type="Proteomes" id="UP000030012">
    <property type="component" value="Unassembled WGS sequence"/>
</dbReference>
<dbReference type="EMBL" id="JENJ01000006">
    <property type="protein sequence ID" value="KGM97859.1"/>
    <property type="molecule type" value="Genomic_DNA"/>
</dbReference>
<reference evidence="2 3" key="1">
    <citation type="submission" date="2014-01" db="EMBL/GenBank/DDBJ databases">
        <title>Plasmidome dynamics in the species complex Clostridium novyi sensu lato converts strains of independent lineages into distinctly different pathogens.</title>
        <authorList>
            <person name="Skarin H."/>
            <person name="Segerman B."/>
        </authorList>
    </citation>
    <scope>NUCLEOTIDE SEQUENCE [LARGE SCALE GENOMIC DNA]</scope>
    <source>
        <strain evidence="2 3">4552</strain>
    </source>
</reference>
<feature type="transmembrane region" description="Helical" evidence="1">
    <location>
        <begin position="7"/>
        <end position="26"/>
    </location>
</feature>
<dbReference type="AlphaFoldDB" id="A0A0A0I8R8"/>
<dbReference type="RefSeq" id="WP_039252788.1">
    <property type="nucleotide sequence ID" value="NZ_JENJ01000006.1"/>
</dbReference>
<keyword evidence="1" id="KW-1133">Transmembrane helix</keyword>
<keyword evidence="1" id="KW-0472">Membrane</keyword>
<protein>
    <submittedName>
        <fullName evidence="2">Uncharacterized protein</fullName>
    </submittedName>
</protein>
<evidence type="ECO:0000256" key="1">
    <source>
        <dbReference type="SAM" id="Phobius"/>
    </source>
</evidence>
<gene>
    <name evidence="2" type="ORF">Z968_02370</name>
</gene>
<organism evidence="2 3">
    <name type="scientific">Clostridium novyi A str. 4552</name>
    <dbReference type="NCBI Taxonomy" id="1444289"/>
    <lineage>
        <taxon>Bacteria</taxon>
        <taxon>Bacillati</taxon>
        <taxon>Bacillota</taxon>
        <taxon>Clostridia</taxon>
        <taxon>Eubacteriales</taxon>
        <taxon>Clostridiaceae</taxon>
        <taxon>Clostridium</taxon>
    </lineage>
</organism>